<evidence type="ECO:0000313" key="1">
    <source>
        <dbReference type="EMBL" id="KAL0307338.1"/>
    </source>
</evidence>
<sequence>MTKYLKNVKDLVVKFDKHIIQQISREENSRADALSKFGAMVAEIKDMKITVVVKERASSDEVEIVHCVTECELWKSEIEEKLIKGTEPGDQIAAKGLKYRVNRFTILNVELYRRSIEGPLLKCISPEKAHFVLREIPEVSYSNHSGRRSLA</sequence>
<comment type="caution">
    <text evidence="1">The sequence shown here is derived from an EMBL/GenBank/DDBJ whole genome shotgun (WGS) entry which is preliminary data.</text>
</comment>
<name>A0AAW2KLI8_SESRA</name>
<proteinExistence type="predicted"/>
<dbReference type="PANTHER" id="PTHR48475:SF2">
    <property type="entry name" value="RIBONUCLEASE H"/>
    <property type="match status" value="1"/>
</dbReference>
<gene>
    <name evidence="1" type="ORF">Sradi_6151100</name>
</gene>
<reference evidence="1" key="1">
    <citation type="submission" date="2020-06" db="EMBL/GenBank/DDBJ databases">
        <authorList>
            <person name="Li T."/>
            <person name="Hu X."/>
            <person name="Zhang T."/>
            <person name="Song X."/>
            <person name="Zhang H."/>
            <person name="Dai N."/>
            <person name="Sheng W."/>
            <person name="Hou X."/>
            <person name="Wei L."/>
        </authorList>
    </citation>
    <scope>NUCLEOTIDE SEQUENCE</scope>
    <source>
        <strain evidence="1">G02</strain>
        <tissue evidence="1">Leaf</tissue>
    </source>
</reference>
<protein>
    <recommendedName>
        <fullName evidence="2">RNase H type-1 domain-containing protein</fullName>
    </recommendedName>
</protein>
<dbReference type="AlphaFoldDB" id="A0AAW2KLI8"/>
<evidence type="ECO:0008006" key="2">
    <source>
        <dbReference type="Google" id="ProtNLM"/>
    </source>
</evidence>
<reference evidence="1" key="2">
    <citation type="journal article" date="2024" name="Plant">
        <title>Genomic evolution and insights into agronomic trait innovations of Sesamum species.</title>
        <authorList>
            <person name="Miao H."/>
            <person name="Wang L."/>
            <person name="Qu L."/>
            <person name="Liu H."/>
            <person name="Sun Y."/>
            <person name="Le M."/>
            <person name="Wang Q."/>
            <person name="Wei S."/>
            <person name="Zheng Y."/>
            <person name="Lin W."/>
            <person name="Duan Y."/>
            <person name="Cao H."/>
            <person name="Xiong S."/>
            <person name="Wang X."/>
            <person name="Wei L."/>
            <person name="Li C."/>
            <person name="Ma Q."/>
            <person name="Ju M."/>
            <person name="Zhao R."/>
            <person name="Li G."/>
            <person name="Mu C."/>
            <person name="Tian Q."/>
            <person name="Mei H."/>
            <person name="Zhang T."/>
            <person name="Gao T."/>
            <person name="Zhang H."/>
        </authorList>
    </citation>
    <scope>NUCLEOTIDE SEQUENCE</scope>
    <source>
        <strain evidence="1">G02</strain>
    </source>
</reference>
<organism evidence="1">
    <name type="scientific">Sesamum radiatum</name>
    <name type="common">Black benniseed</name>
    <dbReference type="NCBI Taxonomy" id="300843"/>
    <lineage>
        <taxon>Eukaryota</taxon>
        <taxon>Viridiplantae</taxon>
        <taxon>Streptophyta</taxon>
        <taxon>Embryophyta</taxon>
        <taxon>Tracheophyta</taxon>
        <taxon>Spermatophyta</taxon>
        <taxon>Magnoliopsida</taxon>
        <taxon>eudicotyledons</taxon>
        <taxon>Gunneridae</taxon>
        <taxon>Pentapetalae</taxon>
        <taxon>asterids</taxon>
        <taxon>lamiids</taxon>
        <taxon>Lamiales</taxon>
        <taxon>Pedaliaceae</taxon>
        <taxon>Sesamum</taxon>
    </lineage>
</organism>
<dbReference type="EMBL" id="JACGWJ010000028">
    <property type="protein sequence ID" value="KAL0307338.1"/>
    <property type="molecule type" value="Genomic_DNA"/>
</dbReference>
<accession>A0AAW2KLI8</accession>
<dbReference type="PANTHER" id="PTHR48475">
    <property type="entry name" value="RIBONUCLEASE H"/>
    <property type="match status" value="1"/>
</dbReference>